<feature type="coiled-coil region" evidence="8">
    <location>
        <begin position="314"/>
        <end position="344"/>
    </location>
</feature>
<evidence type="ECO:0000256" key="1">
    <source>
        <dbReference type="ARBA" id="ARBA00022618"/>
    </source>
</evidence>
<dbReference type="GO" id="GO:0005940">
    <property type="term" value="C:septin ring"/>
    <property type="evidence" value="ECO:0007669"/>
    <property type="project" value="InterPro"/>
</dbReference>
<accession>A0A429XAF2</accession>
<proteinExistence type="inferred from homology"/>
<evidence type="ECO:0000256" key="2">
    <source>
        <dbReference type="ARBA" id="ARBA00022692"/>
    </source>
</evidence>
<feature type="transmembrane region" description="Helical" evidence="9">
    <location>
        <begin position="6"/>
        <end position="25"/>
    </location>
</feature>
<keyword evidence="1 8" id="KW-0132">Cell division</keyword>
<feature type="coiled-coil region" evidence="8">
    <location>
        <begin position="109"/>
        <end position="189"/>
    </location>
</feature>
<keyword evidence="6 8" id="KW-0717">Septation</keyword>
<evidence type="ECO:0000256" key="3">
    <source>
        <dbReference type="ARBA" id="ARBA00022989"/>
    </source>
</evidence>
<evidence type="ECO:0000256" key="8">
    <source>
        <dbReference type="HAMAP-Rule" id="MF_00728"/>
    </source>
</evidence>
<evidence type="ECO:0000256" key="6">
    <source>
        <dbReference type="ARBA" id="ARBA00023210"/>
    </source>
</evidence>
<dbReference type="GO" id="GO:0005886">
    <property type="term" value="C:plasma membrane"/>
    <property type="evidence" value="ECO:0007669"/>
    <property type="project" value="UniProtKB-SubCell"/>
</dbReference>
<dbReference type="InterPro" id="IPR010379">
    <property type="entry name" value="EzrA"/>
</dbReference>
<organism evidence="10 11">
    <name type="scientific">Siminovitchia terrae</name>
    <name type="common">Bacillus terrae</name>
    <dbReference type="NCBI Taxonomy" id="1914933"/>
    <lineage>
        <taxon>Bacteria</taxon>
        <taxon>Bacillati</taxon>
        <taxon>Bacillota</taxon>
        <taxon>Bacilli</taxon>
        <taxon>Bacillales</taxon>
        <taxon>Bacillaceae</taxon>
        <taxon>Siminovitchia</taxon>
    </lineage>
</organism>
<evidence type="ECO:0000313" key="11">
    <source>
        <dbReference type="Proteomes" id="UP000287296"/>
    </source>
</evidence>
<evidence type="ECO:0000256" key="7">
    <source>
        <dbReference type="ARBA" id="ARBA00023306"/>
    </source>
</evidence>
<evidence type="ECO:0000256" key="9">
    <source>
        <dbReference type="SAM" id="Phobius"/>
    </source>
</evidence>
<keyword evidence="4 8" id="KW-0175">Coiled coil</keyword>
<name>A0A429XAF2_SIMTE</name>
<dbReference type="NCBIfam" id="NF003413">
    <property type="entry name" value="PRK04778.1-7"/>
    <property type="match status" value="1"/>
</dbReference>
<evidence type="ECO:0000313" key="10">
    <source>
        <dbReference type="EMBL" id="RST60435.1"/>
    </source>
</evidence>
<dbReference type="Pfam" id="PF06160">
    <property type="entry name" value="EzrA"/>
    <property type="match status" value="1"/>
</dbReference>
<dbReference type="GO" id="GO:0000921">
    <property type="term" value="P:septin ring assembly"/>
    <property type="evidence" value="ECO:0007669"/>
    <property type="project" value="InterPro"/>
</dbReference>
<comment type="similarity">
    <text evidence="8">Belongs to the EzrA family.</text>
</comment>
<reference evidence="10 11" key="1">
    <citation type="submission" date="2018-12" db="EMBL/GenBank/DDBJ databases">
        <authorList>
            <person name="Sun L."/>
            <person name="Chen Z."/>
        </authorList>
    </citation>
    <scope>NUCLEOTIDE SEQUENCE [LARGE SCALE GENOMIC DNA]</scope>
    <source>
        <strain evidence="10 11">LMG 29736</strain>
    </source>
</reference>
<dbReference type="GO" id="GO:0000917">
    <property type="term" value="P:division septum assembly"/>
    <property type="evidence" value="ECO:0007669"/>
    <property type="project" value="UniProtKB-KW"/>
</dbReference>
<keyword evidence="7 8" id="KW-0131">Cell cycle</keyword>
<gene>
    <name evidence="8 10" type="primary">ezrA</name>
    <name evidence="10" type="ORF">D5F11_006245</name>
</gene>
<dbReference type="RefSeq" id="WP_120115480.1">
    <property type="nucleotide sequence ID" value="NZ_QYTW02000004.1"/>
</dbReference>
<keyword evidence="8" id="KW-1003">Cell membrane</keyword>
<dbReference type="EMBL" id="QYTW02000004">
    <property type="protein sequence ID" value="RST60435.1"/>
    <property type="molecule type" value="Genomic_DNA"/>
</dbReference>
<dbReference type="HAMAP" id="MF_00728">
    <property type="entry name" value="EzrA"/>
    <property type="match status" value="1"/>
</dbReference>
<evidence type="ECO:0000256" key="4">
    <source>
        <dbReference type="ARBA" id="ARBA00023054"/>
    </source>
</evidence>
<keyword evidence="2 8" id="KW-0812">Transmembrane</keyword>
<keyword evidence="5 8" id="KW-0472">Membrane</keyword>
<feature type="coiled-coil region" evidence="8">
    <location>
        <begin position="380"/>
        <end position="428"/>
    </location>
</feature>
<comment type="subcellular location">
    <subcellularLocation>
        <location evidence="8">Cell membrane</location>
        <topology evidence="8">Single-pass membrane protein</topology>
    </subcellularLocation>
    <text evidence="8">Colocalized with FtsZ to the nascent septal site.</text>
</comment>
<protein>
    <recommendedName>
        <fullName evidence="8">Septation ring formation regulator EzrA</fullName>
    </recommendedName>
</protein>
<dbReference type="OrthoDB" id="1654473at2"/>
<comment type="function">
    <text evidence="8">Negative regulator of FtsZ ring formation; modulates the frequency and position of FtsZ ring formation. Inhibits FtsZ ring formation at polar sites. Interacts either with FtsZ or with one of its binding partners to promote depolymerization.</text>
</comment>
<dbReference type="AlphaFoldDB" id="A0A429XAF2"/>
<dbReference type="Proteomes" id="UP000287296">
    <property type="component" value="Unassembled WGS sequence"/>
</dbReference>
<evidence type="ECO:0000256" key="5">
    <source>
        <dbReference type="ARBA" id="ARBA00023136"/>
    </source>
</evidence>
<feature type="topological domain" description="Extracellular" evidence="8">
    <location>
        <begin position="1"/>
        <end position="6"/>
    </location>
</feature>
<keyword evidence="3 8" id="KW-1133">Transmembrane helix</keyword>
<comment type="caution">
    <text evidence="10">The sequence shown here is derived from an EMBL/GenBank/DDBJ whole genome shotgun (WGS) entry which is preliminary data.</text>
</comment>
<feature type="topological domain" description="Cytoplasmic" evidence="8">
    <location>
        <begin position="26"/>
        <end position="569"/>
    </location>
</feature>
<sequence length="569" mass="66687">MKYGVELVISAIIFIIIIFIIGYTIRKKYYKEIDKLEAKKMETMNQPVVEKLAKVKQLNMTGKTEEMFEEWRKTWDDIITVQFPHIDELLFDAEEYTDKFNFKKVKEARDQIEGELVQINLQMQKILDELKELTDSEEKSRTDIESLKETYGAVKKSLLTESHTFGEARKKLEEQLESAAKKISKYETLVEGGDYIEARKEVVSLSEELEILVYRVDKIPDLLTDCQTIIPSQKDELLLGYKEMQKQGYVLDHIQMESLMEKMEEELKTYKDFLIQTEVDEVADGLDEIKEQIEVLYDLLEKEVYARHYVLQKNEETGAYLNKLKEANEQLKSETELVQESYQLFDNDLDVPQNLEKSLGQLMRRYELLEGKIQEDQLAFTSLSEELNEIESGLEQLETKQHLFAERLQSLRKDELEAKEKIALLKRKVSDIVRLVKKSRMPGLPSDIESLYEQASEQIEDVFRSLLEKPLNMKSVQSHLYEATDTVDHLYSRTEEHIENARLAEQVIQYGNRYRSQSPQLREDLEKAEKAFRNYEYRSSLEQAAAAVEKLEPGALKKIEEMFNEEIHV</sequence>